<organism evidence="2 3">
    <name type="scientific">Dyella lutea</name>
    <dbReference type="NCBI Taxonomy" id="2950441"/>
    <lineage>
        <taxon>Bacteria</taxon>
        <taxon>Pseudomonadati</taxon>
        <taxon>Pseudomonadota</taxon>
        <taxon>Gammaproteobacteria</taxon>
        <taxon>Lysobacterales</taxon>
        <taxon>Rhodanobacteraceae</taxon>
        <taxon>Dyella</taxon>
    </lineage>
</organism>
<proteinExistence type="predicted"/>
<feature type="chain" id="PRO_5046311314" evidence="1">
    <location>
        <begin position="22"/>
        <end position="154"/>
    </location>
</feature>
<sequence length="154" mass="16950">MNYWKLLVAVVSLGACGVVVGQEASNQGMAAQRALDEANRRAVMSREESFRFGNDQAWKSGMISLATARKSLAKEWEKLGLSPEMATTVANTYRADSSSLLSHPPLEGRSDKEVSGMIQQALVSKNYRMANQLLIDFERKKLHAEPVSSKPPSH</sequence>
<dbReference type="EMBL" id="JAMZEK010000001">
    <property type="protein sequence ID" value="MCP1373302.1"/>
    <property type="molecule type" value="Genomic_DNA"/>
</dbReference>
<comment type="caution">
    <text evidence="2">The sequence shown here is derived from an EMBL/GenBank/DDBJ whole genome shotgun (WGS) entry which is preliminary data.</text>
</comment>
<keyword evidence="1" id="KW-0732">Signal</keyword>
<evidence type="ECO:0000256" key="1">
    <source>
        <dbReference type="SAM" id="SignalP"/>
    </source>
</evidence>
<reference evidence="2 3" key="1">
    <citation type="submission" date="2022-06" db="EMBL/GenBank/DDBJ databases">
        <title>Dyella sp. Sa strain:Sa Genome sequencing.</title>
        <authorList>
            <person name="Park S."/>
        </authorList>
    </citation>
    <scope>NUCLEOTIDE SEQUENCE [LARGE SCALE GENOMIC DNA]</scope>
    <source>
        <strain evidence="2 3">Sa</strain>
    </source>
</reference>
<dbReference type="RefSeq" id="WP_253565050.1">
    <property type="nucleotide sequence ID" value="NZ_JAMZEK010000001.1"/>
</dbReference>
<evidence type="ECO:0000313" key="3">
    <source>
        <dbReference type="Proteomes" id="UP001204615"/>
    </source>
</evidence>
<accession>A0ABT1F7E2</accession>
<evidence type="ECO:0000313" key="2">
    <source>
        <dbReference type="EMBL" id="MCP1373302.1"/>
    </source>
</evidence>
<keyword evidence="3" id="KW-1185">Reference proteome</keyword>
<feature type="signal peptide" evidence="1">
    <location>
        <begin position="1"/>
        <end position="21"/>
    </location>
</feature>
<dbReference type="Proteomes" id="UP001204615">
    <property type="component" value="Unassembled WGS sequence"/>
</dbReference>
<name>A0ABT1F7E2_9GAMM</name>
<dbReference type="PROSITE" id="PS51257">
    <property type="entry name" value="PROKAR_LIPOPROTEIN"/>
    <property type="match status" value="1"/>
</dbReference>
<protein>
    <submittedName>
        <fullName evidence="2">Uncharacterized protein</fullName>
    </submittedName>
</protein>
<gene>
    <name evidence="2" type="ORF">NC595_04440</name>
</gene>